<protein>
    <submittedName>
        <fullName evidence="1">Molybdopterin oxidoreductase</fullName>
    </submittedName>
</protein>
<evidence type="ECO:0000313" key="3">
    <source>
        <dbReference type="Proteomes" id="UP000295165"/>
    </source>
</evidence>
<dbReference type="EMBL" id="PECC01000026">
    <property type="protein sequence ID" value="TDZ52722.1"/>
    <property type="molecule type" value="Genomic_DNA"/>
</dbReference>
<comment type="caution">
    <text evidence="1">The sequence shown here is derived from an EMBL/GenBank/DDBJ whole genome shotgun (WGS) entry which is preliminary data.</text>
</comment>
<evidence type="ECO:0000313" key="1">
    <source>
        <dbReference type="EMBL" id="TDH21137.1"/>
    </source>
</evidence>
<gene>
    <name evidence="2" type="ORF">CCUG63697_01206</name>
    <name evidence="1" type="ORF">EJ571_14355</name>
</gene>
<evidence type="ECO:0000313" key="4">
    <source>
        <dbReference type="Proteomes" id="UP000295627"/>
    </source>
</evidence>
<name>A0A4R5PAL2_9MYCO</name>
<dbReference type="EMBL" id="RXLR01000015">
    <property type="protein sequence ID" value="TDH21137.1"/>
    <property type="molecule type" value="Genomic_DNA"/>
</dbReference>
<dbReference type="AlphaFoldDB" id="A0A4R5PAL2"/>
<dbReference type="RefSeq" id="WP_078334974.1">
    <property type="nucleotide sequence ID" value="NZ_MAFQ01000009.1"/>
</dbReference>
<organism evidence="1 4">
    <name type="scientific">Mycobacteroides franklinii</name>
    <dbReference type="NCBI Taxonomy" id="948102"/>
    <lineage>
        <taxon>Bacteria</taxon>
        <taxon>Bacillati</taxon>
        <taxon>Actinomycetota</taxon>
        <taxon>Actinomycetes</taxon>
        <taxon>Mycobacteriales</taxon>
        <taxon>Mycobacteriaceae</taxon>
        <taxon>Mycobacteroides</taxon>
    </lineage>
</organism>
<reference evidence="3 4" key="2">
    <citation type="journal article" date="2019" name="Sci. Rep.">
        <title>Extended insight into the Mycobacterium chelonae-abscessus complex through whole genome sequencing of Mycobacterium salmoniphilum outbreak and Mycobacterium salmoniphilum-like strains.</title>
        <authorList>
            <person name="Behra P.R.K."/>
            <person name="Das S."/>
            <person name="Pettersson B.M.F."/>
            <person name="Shirreff L."/>
            <person name="DuCote T."/>
            <person name="Jacobsson K.G."/>
            <person name="Ennis D.G."/>
            <person name="Kirsebom L.A."/>
        </authorList>
    </citation>
    <scope>NUCLEOTIDE SEQUENCE [LARGE SCALE GENOMIC DNA]</scope>
    <source>
        <strain evidence="2 3">CCUG 63697</strain>
        <strain evidence="1 4">DSM 45524</strain>
    </source>
</reference>
<dbReference type="Proteomes" id="UP000295165">
    <property type="component" value="Unassembled WGS sequence"/>
</dbReference>
<dbReference type="Proteomes" id="UP000295627">
    <property type="component" value="Unassembled WGS sequence"/>
</dbReference>
<accession>A0A4R5PAL2</accession>
<evidence type="ECO:0000313" key="2">
    <source>
        <dbReference type="EMBL" id="TDZ52722.1"/>
    </source>
</evidence>
<sequence>MASAYTFLQGVFPFHGNGLDKPELIDDSMVHVVRSGAVAQPLYLRGGNSSDELIVVTLTRDGLPMRMFPMGARASINVPLRVVEDVDPDTRLELRVAAPPGASGEVVIDFGLVEI</sequence>
<proteinExistence type="predicted"/>
<reference evidence="1" key="1">
    <citation type="submission" date="2018-12" db="EMBL/GenBank/DDBJ databases">
        <authorList>
            <person name="Behra P.R.K."/>
            <person name="Das S."/>
            <person name="Pettersson B.M.F."/>
            <person name="Shirreff L."/>
            <person name="Ducote T."/>
            <person name="Jacobsson K.-G."/>
            <person name="Ennis D.G."/>
            <person name="Kirsebom L.A."/>
        </authorList>
    </citation>
    <scope>NUCLEOTIDE SEQUENCE</scope>
    <source>
        <strain evidence="1">DSM 45524</strain>
    </source>
</reference>
<keyword evidence="3" id="KW-1185">Reference proteome</keyword>